<keyword evidence="1" id="KW-0472">Membrane</keyword>
<evidence type="ECO:0000313" key="2">
    <source>
        <dbReference type="EMBL" id="GIE93174.1"/>
    </source>
</evidence>
<keyword evidence="3" id="KW-1185">Reference proteome</keyword>
<proteinExistence type="predicted"/>
<protein>
    <submittedName>
        <fullName evidence="2">Uncharacterized protein</fullName>
    </submittedName>
</protein>
<comment type="caution">
    <text evidence="2">The sequence shown here is derived from an EMBL/GenBank/DDBJ whole genome shotgun (WGS) entry which is preliminary data.</text>
</comment>
<name>A0A919MSG4_9ACTN</name>
<keyword evidence="1" id="KW-0812">Transmembrane</keyword>
<feature type="transmembrane region" description="Helical" evidence="1">
    <location>
        <begin position="49"/>
        <end position="73"/>
    </location>
</feature>
<dbReference type="Proteomes" id="UP000636960">
    <property type="component" value="Unassembled WGS sequence"/>
</dbReference>
<keyword evidence="1" id="KW-1133">Transmembrane helix</keyword>
<gene>
    <name evidence="2" type="ORF">Ari01nite_06390</name>
</gene>
<sequence length="78" mass="8309">MNPRRAPRATDQYVRFRGPFLAAPFGVGPAVRDYPRGVDGAGDTGSGPLLLGVSLSATVVTLGEGWWLGLAALRRRRS</sequence>
<reference evidence="2" key="1">
    <citation type="submission" date="2021-01" db="EMBL/GenBank/DDBJ databases">
        <title>Whole genome shotgun sequence of Actinoplanes rishiriensis NBRC 108556.</title>
        <authorList>
            <person name="Komaki H."/>
            <person name="Tamura T."/>
        </authorList>
    </citation>
    <scope>NUCLEOTIDE SEQUENCE</scope>
    <source>
        <strain evidence="2">NBRC 108556</strain>
    </source>
</reference>
<accession>A0A919MSG4</accession>
<evidence type="ECO:0000313" key="3">
    <source>
        <dbReference type="Proteomes" id="UP000636960"/>
    </source>
</evidence>
<organism evidence="2 3">
    <name type="scientific">Paractinoplanes rishiriensis</name>
    <dbReference type="NCBI Taxonomy" id="1050105"/>
    <lineage>
        <taxon>Bacteria</taxon>
        <taxon>Bacillati</taxon>
        <taxon>Actinomycetota</taxon>
        <taxon>Actinomycetes</taxon>
        <taxon>Micromonosporales</taxon>
        <taxon>Micromonosporaceae</taxon>
        <taxon>Paractinoplanes</taxon>
    </lineage>
</organism>
<dbReference type="EMBL" id="BOMV01000005">
    <property type="protein sequence ID" value="GIE93174.1"/>
    <property type="molecule type" value="Genomic_DNA"/>
</dbReference>
<dbReference type="AlphaFoldDB" id="A0A919MSG4"/>
<evidence type="ECO:0000256" key="1">
    <source>
        <dbReference type="SAM" id="Phobius"/>
    </source>
</evidence>